<dbReference type="RefSeq" id="XP_005839247.1">
    <property type="nucleotide sequence ID" value="XM_005839190.1"/>
</dbReference>
<keyword evidence="6" id="KW-1185">Reference proteome</keyword>
<evidence type="ECO:0000313" key="6">
    <source>
        <dbReference type="Proteomes" id="UP000011087"/>
    </source>
</evidence>
<dbReference type="PANTHER" id="PTHR43795:SF39">
    <property type="entry name" value="AMINOTRANSFERASE CLASS I_CLASSII DOMAIN-CONTAINING PROTEIN"/>
    <property type="match status" value="1"/>
</dbReference>
<dbReference type="GeneID" id="17308749"/>
<dbReference type="InterPro" id="IPR015424">
    <property type="entry name" value="PyrdxlP-dep_Trfase"/>
</dbReference>
<sequence>MRGLSDPFHPSTNPAGYLVLLVAENKLSWPLLKAKMEKVGEIPDWVSGYGDLRGEDNFRTQVAKMMEKSFIGAPVDKECIVAQAGAGSLIDTLCWCVAEEGDVCIIPAPMYSAFQNDLYARARIRMKVAHTKHPEYKITREVLEESYQSSMKEGGTPKILLICNPCNPTGLIYDEETLEMCVRWCAEKNMHFISDEIYGNSIFPDVKFTSVAKVCRRLNAGPSKGSDESNYLGNQVHIVSGFSKDFGISGMRVGTLFSHNRDLLSAANNLTYFQAVSNHTQWILSQCLADEQFLQNYISDVQRRLYVCYKGLEEALAAIDVPLTPAQGTLMAWADFRKYLPELTWEGEKQLWLELFDKAKILFTTGKSCQSEVPGFFRICYAWPKATDEDPAIAMKELKSRLIKHFAGAKK</sequence>
<feature type="domain" description="Aminotransferase class I/classII large" evidence="3">
    <location>
        <begin position="46"/>
        <end position="383"/>
    </location>
</feature>
<dbReference type="InterPro" id="IPR015422">
    <property type="entry name" value="PyrdxlP-dep_Trfase_small"/>
</dbReference>
<dbReference type="InterPro" id="IPR004838">
    <property type="entry name" value="NHTrfase_class1_PyrdxlP-BS"/>
</dbReference>
<accession>L1JV74</accession>
<dbReference type="InterPro" id="IPR004839">
    <property type="entry name" value="Aminotransferase_I/II_large"/>
</dbReference>
<dbReference type="SUPFAM" id="SSF53383">
    <property type="entry name" value="PLP-dependent transferases"/>
    <property type="match status" value="1"/>
</dbReference>
<dbReference type="OMA" id="PYYGTFV"/>
<dbReference type="EnsemblProtists" id="EKX52267">
    <property type="protein sequence ID" value="EKX52267"/>
    <property type="gene ID" value="GUITHDRAFT_84787"/>
</dbReference>
<dbReference type="eggNOG" id="KOG0256">
    <property type="taxonomic scope" value="Eukaryota"/>
</dbReference>
<dbReference type="EMBL" id="JH992973">
    <property type="protein sequence ID" value="EKX52267.1"/>
    <property type="molecule type" value="Genomic_DNA"/>
</dbReference>
<dbReference type="PaxDb" id="55529-EKX52267"/>
<dbReference type="Proteomes" id="UP000011087">
    <property type="component" value="Unassembled WGS sequence"/>
</dbReference>
<dbReference type="GO" id="GO:0006520">
    <property type="term" value="P:amino acid metabolic process"/>
    <property type="evidence" value="ECO:0007669"/>
    <property type="project" value="TreeGrafter"/>
</dbReference>
<comment type="similarity">
    <text evidence="1">Belongs to the class-I pyridoxal-phosphate-dependent aminotransferase family.</text>
</comment>
<keyword evidence="2" id="KW-0663">Pyridoxal phosphate</keyword>
<dbReference type="AlphaFoldDB" id="L1JV74"/>
<dbReference type="Gene3D" id="3.90.1150.10">
    <property type="entry name" value="Aspartate Aminotransferase, domain 1"/>
    <property type="match status" value="1"/>
</dbReference>
<dbReference type="Pfam" id="PF00155">
    <property type="entry name" value="Aminotran_1_2"/>
    <property type="match status" value="1"/>
</dbReference>
<dbReference type="HOGENOM" id="CLU_017584_1_0_1"/>
<gene>
    <name evidence="4" type="ORF">GUITHDRAFT_84787</name>
</gene>
<dbReference type="CDD" id="cd00609">
    <property type="entry name" value="AAT_like"/>
    <property type="match status" value="1"/>
</dbReference>
<dbReference type="InterPro" id="IPR015421">
    <property type="entry name" value="PyrdxlP-dep_Trfase_major"/>
</dbReference>
<dbReference type="STRING" id="905079.L1JV74"/>
<protein>
    <recommendedName>
        <fullName evidence="3">Aminotransferase class I/classII large domain-containing protein</fullName>
    </recommendedName>
</protein>
<dbReference type="InterPro" id="IPR050478">
    <property type="entry name" value="Ethylene_sulfur-biosynth"/>
</dbReference>
<name>L1JV74_GUITC</name>
<evidence type="ECO:0000256" key="2">
    <source>
        <dbReference type="ARBA" id="ARBA00022898"/>
    </source>
</evidence>
<reference evidence="6" key="2">
    <citation type="submission" date="2012-11" db="EMBL/GenBank/DDBJ databases">
        <authorList>
            <person name="Kuo A."/>
            <person name="Curtis B.A."/>
            <person name="Tanifuji G."/>
            <person name="Burki F."/>
            <person name="Gruber A."/>
            <person name="Irimia M."/>
            <person name="Maruyama S."/>
            <person name="Arias M.C."/>
            <person name="Ball S.G."/>
            <person name="Gile G.H."/>
            <person name="Hirakawa Y."/>
            <person name="Hopkins J.F."/>
            <person name="Rensing S.A."/>
            <person name="Schmutz J."/>
            <person name="Symeonidi A."/>
            <person name="Elias M."/>
            <person name="Eveleigh R.J."/>
            <person name="Herman E.K."/>
            <person name="Klute M.J."/>
            <person name="Nakayama T."/>
            <person name="Obornik M."/>
            <person name="Reyes-Prieto A."/>
            <person name="Armbrust E.V."/>
            <person name="Aves S.J."/>
            <person name="Beiko R.G."/>
            <person name="Coutinho P."/>
            <person name="Dacks J.B."/>
            <person name="Durnford D.G."/>
            <person name="Fast N.M."/>
            <person name="Green B.R."/>
            <person name="Grisdale C."/>
            <person name="Hempe F."/>
            <person name="Henrissat B."/>
            <person name="Hoppner M.P."/>
            <person name="Ishida K.-I."/>
            <person name="Kim E."/>
            <person name="Koreny L."/>
            <person name="Kroth P.G."/>
            <person name="Liu Y."/>
            <person name="Malik S.-B."/>
            <person name="Maier U.G."/>
            <person name="McRose D."/>
            <person name="Mock T."/>
            <person name="Neilson J.A."/>
            <person name="Onodera N.T."/>
            <person name="Poole A.M."/>
            <person name="Pritham E.J."/>
            <person name="Richards T.A."/>
            <person name="Rocap G."/>
            <person name="Roy S.W."/>
            <person name="Sarai C."/>
            <person name="Schaack S."/>
            <person name="Shirato S."/>
            <person name="Slamovits C.H."/>
            <person name="Spencer D.F."/>
            <person name="Suzuki S."/>
            <person name="Worden A.Z."/>
            <person name="Zauner S."/>
            <person name="Barry K."/>
            <person name="Bell C."/>
            <person name="Bharti A.K."/>
            <person name="Crow J.A."/>
            <person name="Grimwood J."/>
            <person name="Kramer R."/>
            <person name="Lindquist E."/>
            <person name="Lucas S."/>
            <person name="Salamov A."/>
            <person name="McFadden G.I."/>
            <person name="Lane C.E."/>
            <person name="Keeling P.J."/>
            <person name="Gray M.W."/>
            <person name="Grigoriev I.V."/>
            <person name="Archibald J.M."/>
        </authorList>
    </citation>
    <scope>NUCLEOTIDE SEQUENCE</scope>
    <source>
        <strain evidence="6">CCMP2712</strain>
    </source>
</reference>
<dbReference type="OrthoDB" id="691673at2759"/>
<dbReference type="PANTHER" id="PTHR43795">
    <property type="entry name" value="BIFUNCTIONAL ASPARTATE AMINOTRANSFERASE AND GLUTAMATE/ASPARTATE-PREPHENATE AMINOTRANSFERASE-RELATED"/>
    <property type="match status" value="1"/>
</dbReference>
<dbReference type="GO" id="GO:0008483">
    <property type="term" value="F:transaminase activity"/>
    <property type="evidence" value="ECO:0007669"/>
    <property type="project" value="TreeGrafter"/>
</dbReference>
<dbReference type="PRINTS" id="PR00753">
    <property type="entry name" value="ACCSYNTHASE"/>
</dbReference>
<evidence type="ECO:0000313" key="5">
    <source>
        <dbReference type="EnsemblProtists" id="EKX52267"/>
    </source>
</evidence>
<proteinExistence type="inferred from homology"/>
<dbReference type="Gene3D" id="3.40.640.10">
    <property type="entry name" value="Type I PLP-dependent aspartate aminotransferase-like (Major domain)"/>
    <property type="match status" value="1"/>
</dbReference>
<evidence type="ECO:0000256" key="1">
    <source>
        <dbReference type="ARBA" id="ARBA00007441"/>
    </source>
</evidence>
<reference evidence="4 6" key="1">
    <citation type="journal article" date="2012" name="Nature">
        <title>Algal genomes reveal evolutionary mosaicism and the fate of nucleomorphs.</title>
        <authorList>
            <consortium name="DOE Joint Genome Institute"/>
            <person name="Curtis B.A."/>
            <person name="Tanifuji G."/>
            <person name="Burki F."/>
            <person name="Gruber A."/>
            <person name="Irimia M."/>
            <person name="Maruyama S."/>
            <person name="Arias M.C."/>
            <person name="Ball S.G."/>
            <person name="Gile G.H."/>
            <person name="Hirakawa Y."/>
            <person name="Hopkins J.F."/>
            <person name="Kuo A."/>
            <person name="Rensing S.A."/>
            <person name="Schmutz J."/>
            <person name="Symeonidi A."/>
            <person name="Elias M."/>
            <person name="Eveleigh R.J."/>
            <person name="Herman E.K."/>
            <person name="Klute M.J."/>
            <person name="Nakayama T."/>
            <person name="Obornik M."/>
            <person name="Reyes-Prieto A."/>
            <person name="Armbrust E.V."/>
            <person name="Aves S.J."/>
            <person name="Beiko R.G."/>
            <person name="Coutinho P."/>
            <person name="Dacks J.B."/>
            <person name="Durnford D.G."/>
            <person name="Fast N.M."/>
            <person name="Green B.R."/>
            <person name="Grisdale C.J."/>
            <person name="Hempel F."/>
            <person name="Henrissat B."/>
            <person name="Hoppner M.P."/>
            <person name="Ishida K."/>
            <person name="Kim E."/>
            <person name="Koreny L."/>
            <person name="Kroth P.G."/>
            <person name="Liu Y."/>
            <person name="Malik S.B."/>
            <person name="Maier U.G."/>
            <person name="McRose D."/>
            <person name="Mock T."/>
            <person name="Neilson J.A."/>
            <person name="Onodera N.T."/>
            <person name="Poole A.M."/>
            <person name="Pritham E.J."/>
            <person name="Richards T.A."/>
            <person name="Rocap G."/>
            <person name="Roy S.W."/>
            <person name="Sarai C."/>
            <person name="Schaack S."/>
            <person name="Shirato S."/>
            <person name="Slamovits C.H."/>
            <person name="Spencer D.F."/>
            <person name="Suzuki S."/>
            <person name="Worden A.Z."/>
            <person name="Zauner S."/>
            <person name="Barry K."/>
            <person name="Bell C."/>
            <person name="Bharti A.K."/>
            <person name="Crow J.A."/>
            <person name="Grimwood J."/>
            <person name="Kramer R."/>
            <person name="Lindquist E."/>
            <person name="Lucas S."/>
            <person name="Salamov A."/>
            <person name="McFadden G.I."/>
            <person name="Lane C.E."/>
            <person name="Keeling P.J."/>
            <person name="Gray M.W."/>
            <person name="Grigoriev I.V."/>
            <person name="Archibald J.M."/>
        </authorList>
    </citation>
    <scope>NUCLEOTIDE SEQUENCE</scope>
    <source>
        <strain evidence="4 6">CCMP2712</strain>
    </source>
</reference>
<dbReference type="GO" id="GO:0030170">
    <property type="term" value="F:pyridoxal phosphate binding"/>
    <property type="evidence" value="ECO:0007669"/>
    <property type="project" value="InterPro"/>
</dbReference>
<dbReference type="PROSITE" id="PS00105">
    <property type="entry name" value="AA_TRANSFER_CLASS_1"/>
    <property type="match status" value="1"/>
</dbReference>
<organism evidence="4">
    <name type="scientific">Guillardia theta (strain CCMP2712)</name>
    <name type="common">Cryptophyte</name>
    <dbReference type="NCBI Taxonomy" id="905079"/>
    <lineage>
        <taxon>Eukaryota</taxon>
        <taxon>Cryptophyceae</taxon>
        <taxon>Pyrenomonadales</taxon>
        <taxon>Geminigeraceae</taxon>
        <taxon>Guillardia</taxon>
    </lineage>
</organism>
<dbReference type="KEGG" id="gtt:GUITHDRAFT_84787"/>
<evidence type="ECO:0000313" key="4">
    <source>
        <dbReference type="EMBL" id="EKX52267.1"/>
    </source>
</evidence>
<evidence type="ECO:0000259" key="3">
    <source>
        <dbReference type="Pfam" id="PF00155"/>
    </source>
</evidence>
<reference evidence="5" key="3">
    <citation type="submission" date="2016-03" db="UniProtKB">
        <authorList>
            <consortium name="EnsemblProtists"/>
        </authorList>
    </citation>
    <scope>IDENTIFICATION</scope>
</reference>